<protein>
    <submittedName>
        <fullName evidence="1">Uncharacterized protein</fullName>
    </submittedName>
</protein>
<reference evidence="1 2" key="1">
    <citation type="submission" date="2018-12" db="EMBL/GenBank/DDBJ databases">
        <authorList>
            <consortium name="Pathogen Informatics"/>
        </authorList>
    </citation>
    <scope>NUCLEOTIDE SEQUENCE [LARGE SCALE GENOMIC DNA]</scope>
    <source>
        <strain evidence="1 2">NCTC13071</strain>
    </source>
</reference>
<dbReference type="AlphaFoldDB" id="A0A3S4T7K3"/>
<evidence type="ECO:0000313" key="2">
    <source>
        <dbReference type="Proteomes" id="UP000274578"/>
    </source>
</evidence>
<dbReference type="Proteomes" id="UP000274578">
    <property type="component" value="Chromosome 1"/>
</dbReference>
<evidence type="ECO:0000313" key="1">
    <source>
        <dbReference type="EMBL" id="VEH16613.1"/>
    </source>
</evidence>
<name>A0A3S4T7K3_9BACT</name>
<dbReference type="EMBL" id="LR134384">
    <property type="protein sequence ID" value="VEH16613.1"/>
    <property type="molecule type" value="Genomic_DNA"/>
</dbReference>
<organism evidence="1 2">
    <name type="scientific">Segatella oris</name>
    <dbReference type="NCBI Taxonomy" id="28135"/>
    <lineage>
        <taxon>Bacteria</taxon>
        <taxon>Pseudomonadati</taxon>
        <taxon>Bacteroidota</taxon>
        <taxon>Bacteroidia</taxon>
        <taxon>Bacteroidales</taxon>
        <taxon>Prevotellaceae</taxon>
        <taxon>Segatella</taxon>
    </lineage>
</organism>
<sequence>MSMPNDIFSIEHRHSLLYKVFQEVKERYGHLRENEKDTYSYTSTTLQKVLC</sequence>
<accession>A0A3S4T7K3</accession>
<dbReference type="KEGG" id="poc:NCTC13071_02652"/>
<gene>
    <name evidence="1" type="ORF">NCTC13071_02652</name>
</gene>
<proteinExistence type="predicted"/>